<evidence type="ECO:0000313" key="2">
    <source>
        <dbReference type="Proteomes" id="UP000576821"/>
    </source>
</evidence>
<evidence type="ECO:0000313" key="1">
    <source>
        <dbReference type="EMBL" id="NIJ16266.1"/>
    </source>
</evidence>
<dbReference type="AlphaFoldDB" id="A0A846MGS0"/>
<comment type="caution">
    <text evidence="1">The sequence shown here is derived from an EMBL/GenBank/DDBJ whole genome shotgun (WGS) entry which is preliminary data.</text>
</comment>
<dbReference type="RefSeq" id="WP_167302928.1">
    <property type="nucleotide sequence ID" value="NZ_JAASQR010000002.1"/>
</dbReference>
<name>A0A846MGS0_9SPHN</name>
<gene>
    <name evidence="1" type="ORF">FHS54_001232</name>
</gene>
<reference evidence="1 2" key="1">
    <citation type="submission" date="2020-03" db="EMBL/GenBank/DDBJ databases">
        <title>Genomic Encyclopedia of Type Strains, Phase IV (KMG-IV): sequencing the most valuable type-strain genomes for metagenomic binning, comparative biology and taxonomic classification.</title>
        <authorList>
            <person name="Goeker M."/>
        </authorList>
    </citation>
    <scope>NUCLEOTIDE SEQUENCE [LARGE SCALE GENOMIC DNA]</scope>
    <source>
        <strain evidence="1 2">DSM 21299</strain>
    </source>
</reference>
<accession>A0A846MGS0</accession>
<dbReference type="Proteomes" id="UP000576821">
    <property type="component" value="Unassembled WGS sequence"/>
</dbReference>
<dbReference type="EMBL" id="JAASQR010000002">
    <property type="protein sequence ID" value="NIJ16266.1"/>
    <property type="molecule type" value="Genomic_DNA"/>
</dbReference>
<proteinExistence type="predicted"/>
<keyword evidence="2" id="KW-1185">Reference proteome</keyword>
<protein>
    <recommendedName>
        <fullName evidence="3">TniQ protein</fullName>
    </recommendedName>
</protein>
<organism evidence="1 2">
    <name type="scientific">Sphingobium vermicomposti</name>
    <dbReference type="NCBI Taxonomy" id="529005"/>
    <lineage>
        <taxon>Bacteria</taxon>
        <taxon>Pseudomonadati</taxon>
        <taxon>Pseudomonadota</taxon>
        <taxon>Alphaproteobacteria</taxon>
        <taxon>Sphingomonadales</taxon>
        <taxon>Sphingomonadaceae</taxon>
        <taxon>Sphingobium</taxon>
    </lineage>
</organism>
<sequence>MRNELLDGRRLRFPVRMGDRESIPGTIVRGVRQHVLVRTAPVLEAAGVNLRHAGLAQIASAEELERLAFVTRCPANDFIARSGERLVSRNNDRSYEARFGRLVIPRVYLEFNRRRIGPTTLEGDAYHRVSWMNALLPYCPESLERLVDHCEHCGAKLGWLHTRGVGQCDHCCEQVKASTERPLPDILADDYRFFALLSSPSASSVEEACAQLPRSLAKVSPGSLVRLALLLGGLIQPEPVATTSRNTVPSLPAPMLAAVASSGTALLRSWPTGFRSWVADKLEDLRASPADLTALRSRLKRFADKATEPADLVDAVVSALPDLHRHAAHAFAIDRRYYLYKDVQRVLGLSSPAMDALKSWPGIEFLKLNEAGKEQGQFNVEQIDKLLPVFRESVFISGCASGFGLPIYAIEQLCAAEVLEWEDHAALLATTAAAKVRRESVGRLVEEISGKGRRDEMPRDCVSLAIATRRIGGRLKPWASIIDALRKGRLSFWMPEGKLFIPTLRVRAKDLTGFQAIVDAEAPDGMPVFTTVSQEDAAEILNLAPKRVTALSRQLAFPFERQGHGLAASRAAVLAAAAEIAFNAEVALHENVHHRQVDNIMVARSIAPLLSGWRRRDLVQDGIIPPPPIIVPKKQSSR</sequence>
<evidence type="ECO:0008006" key="3">
    <source>
        <dbReference type="Google" id="ProtNLM"/>
    </source>
</evidence>